<keyword evidence="2" id="KW-0812">Transmembrane</keyword>
<comment type="caution">
    <text evidence="3">The sequence shown here is derived from an EMBL/GenBank/DDBJ whole genome shotgun (WGS) entry which is preliminary data.</text>
</comment>
<organism evidence="3 4">
    <name type="scientific">Pararge aegeria aegeria</name>
    <dbReference type="NCBI Taxonomy" id="348720"/>
    <lineage>
        <taxon>Eukaryota</taxon>
        <taxon>Metazoa</taxon>
        <taxon>Ecdysozoa</taxon>
        <taxon>Arthropoda</taxon>
        <taxon>Hexapoda</taxon>
        <taxon>Insecta</taxon>
        <taxon>Pterygota</taxon>
        <taxon>Neoptera</taxon>
        <taxon>Endopterygota</taxon>
        <taxon>Lepidoptera</taxon>
        <taxon>Glossata</taxon>
        <taxon>Ditrysia</taxon>
        <taxon>Papilionoidea</taxon>
        <taxon>Nymphalidae</taxon>
        <taxon>Satyrinae</taxon>
        <taxon>Satyrini</taxon>
        <taxon>Parargina</taxon>
        <taxon>Pararge</taxon>
    </lineage>
</organism>
<evidence type="ECO:0000313" key="4">
    <source>
        <dbReference type="Proteomes" id="UP000838756"/>
    </source>
</evidence>
<reference evidence="3" key="1">
    <citation type="submission" date="2022-03" db="EMBL/GenBank/DDBJ databases">
        <authorList>
            <person name="Lindestad O."/>
        </authorList>
    </citation>
    <scope>NUCLEOTIDE SEQUENCE</scope>
</reference>
<evidence type="ECO:0000256" key="2">
    <source>
        <dbReference type="SAM" id="Phobius"/>
    </source>
</evidence>
<accession>A0A8S4QL76</accession>
<keyword evidence="2" id="KW-0472">Membrane</keyword>
<protein>
    <submittedName>
        <fullName evidence="3">Jg24623 protein</fullName>
    </submittedName>
</protein>
<dbReference type="AlphaFoldDB" id="A0A8S4QL76"/>
<name>A0A8S4QL76_9NEOP</name>
<gene>
    <name evidence="3" type="primary">jg24623</name>
    <name evidence="3" type="ORF">PAEG_LOCUS1545</name>
</gene>
<evidence type="ECO:0000313" key="3">
    <source>
        <dbReference type="EMBL" id="CAH2209143.1"/>
    </source>
</evidence>
<dbReference type="Proteomes" id="UP000838756">
    <property type="component" value="Unassembled WGS sequence"/>
</dbReference>
<evidence type="ECO:0000256" key="1">
    <source>
        <dbReference type="SAM" id="MobiDB-lite"/>
    </source>
</evidence>
<keyword evidence="2" id="KW-1133">Transmembrane helix</keyword>
<sequence>MGADACPQAEAGMPPGPGARRRPKRRAARGASAQRAALLPDSTGIEDAFIAILIYLAFVCFSLVNLERTKFSRFC</sequence>
<keyword evidence="4" id="KW-1185">Reference proteome</keyword>
<dbReference type="EMBL" id="CAKXAJ010005455">
    <property type="protein sequence ID" value="CAH2209143.1"/>
    <property type="molecule type" value="Genomic_DNA"/>
</dbReference>
<feature type="transmembrane region" description="Helical" evidence="2">
    <location>
        <begin position="48"/>
        <end position="66"/>
    </location>
</feature>
<feature type="region of interest" description="Disordered" evidence="1">
    <location>
        <begin position="1"/>
        <end position="27"/>
    </location>
</feature>
<proteinExistence type="predicted"/>